<reference evidence="7 8" key="1">
    <citation type="journal article" date="2003" name="DNA Res.">
        <title>Complete genome structure of Gloeobacter violaceus PCC 7421, a cyanobacterium that lacks thylakoids.</title>
        <authorList>
            <person name="Nakamura Y."/>
            <person name="Kaneko T."/>
            <person name="Sato S."/>
            <person name="Mimuro M."/>
            <person name="Miyashita H."/>
            <person name="Tsuchiya T."/>
            <person name="Sasamoto S."/>
            <person name="Watanabe A."/>
            <person name="Kawashima K."/>
            <person name="Kishida Y."/>
            <person name="Kiyokawa C."/>
            <person name="Kohara M."/>
            <person name="Matsumoto M."/>
            <person name="Matsuno A."/>
            <person name="Nakazaki N."/>
            <person name="Shimpo S."/>
            <person name="Takeuchi C."/>
            <person name="Yamada M."/>
            <person name="Tabata S."/>
        </authorList>
    </citation>
    <scope>NUCLEOTIDE SEQUENCE [LARGE SCALE GENOMIC DNA]</scope>
    <source>
        <strain evidence="8">ATCC 29082 / PCC 7421</strain>
    </source>
</reference>
<evidence type="ECO:0000313" key="8">
    <source>
        <dbReference type="Proteomes" id="UP000000557"/>
    </source>
</evidence>
<dbReference type="EnsemblBacteria" id="BAC89035">
    <property type="protein sequence ID" value="BAC89035"/>
    <property type="gene ID" value="BAC89035"/>
</dbReference>
<dbReference type="STRING" id="251221.gene:10758573"/>
<dbReference type="eggNOG" id="COG0022">
    <property type="taxonomic scope" value="Bacteria"/>
</dbReference>
<accession>Q7NLM8</accession>
<dbReference type="InterPro" id="IPR050771">
    <property type="entry name" value="Alpha-ketoacid_DH_E1_comp"/>
</dbReference>
<evidence type="ECO:0000259" key="6">
    <source>
        <dbReference type="SMART" id="SM00861"/>
    </source>
</evidence>
<keyword evidence="3 5" id="KW-0786">Thiamine pyrophosphate</keyword>
<dbReference type="InterPro" id="IPR029061">
    <property type="entry name" value="THDP-binding"/>
</dbReference>
<dbReference type="SMART" id="SM00861">
    <property type="entry name" value="Transket_pyr"/>
    <property type="match status" value="1"/>
</dbReference>
<sequence>MRISDQSLTIPLKELLNLMLIVREGDLREGNLMRQGKGWIHIPGMGHESLIAITHHLHREDYLFTYYRDRALMLGKGFTAQQLAWDYFACAKSSTGGRGMPVHCSAKHLNIFPPATPTASQCLPAVGAAWGIKHSEKTDVVICTIGDASVRQGEFYEAVCMAVQERLPVIFVVEDNAYGISTSTKHQLPFRLGIFNEEIFVRVDGRHPAEIFNHSGQAITKARQGNGPTILWVELDRLVSHTNSDDHRIYRPKEEIDAMLQRDPLSVLARHLINAGELTATEWQALQFKTAMTIDEIYQQAERENSPNPDQILVHLYGSKVDHQCVPFQPVERTTTMVAAINQTLREALQLYPQMIMFGQDIEDPKGGVFGFTKGLSSQFSQRVTNSPLAEATIVGVAAGLAATGYKPVFELQFIDFITPAFNQLVQQIATLRWRSQGDWSCPMVLYAPYGAYLPGGSTWHSQSNEGWWTHIPAEVLNVRN</sequence>
<dbReference type="PANTHER" id="PTHR43380">
    <property type="entry name" value="2-OXOISOVALERATE DEHYDROGENASE SUBUNIT ALPHA, MITOCHONDRIAL"/>
    <property type="match status" value="1"/>
</dbReference>
<dbReference type="EC" id="1.2.4.4" evidence="5"/>
<dbReference type="SUPFAM" id="SSF52518">
    <property type="entry name" value="Thiamin diphosphate-binding fold (THDP-binding)"/>
    <property type="match status" value="2"/>
</dbReference>
<dbReference type="CDD" id="cd02000">
    <property type="entry name" value="TPP_E1_PDC_ADC_BCADC"/>
    <property type="match status" value="1"/>
</dbReference>
<dbReference type="GO" id="GO:0004591">
    <property type="term" value="F:oxoglutarate dehydrogenase (succinyl-transferring) activity"/>
    <property type="evidence" value="ECO:0007669"/>
    <property type="project" value="UniProtKB-EC"/>
</dbReference>
<comment type="catalytic activity">
    <reaction evidence="5">
        <text>N(6)-[(R)-lipoyl]-L-lysyl-[protein] + 3-methyl-2-oxobutanoate + H(+) = N(6)-[(R)-S(8)-2-methylpropanoyldihydrolipoyl]-L-lysyl-[protein] + CO2</text>
        <dbReference type="Rhea" id="RHEA:13457"/>
        <dbReference type="Rhea" id="RHEA-COMP:10474"/>
        <dbReference type="Rhea" id="RHEA-COMP:10497"/>
        <dbReference type="ChEBI" id="CHEBI:11851"/>
        <dbReference type="ChEBI" id="CHEBI:15378"/>
        <dbReference type="ChEBI" id="CHEBI:16526"/>
        <dbReference type="ChEBI" id="CHEBI:83099"/>
        <dbReference type="ChEBI" id="CHEBI:83142"/>
        <dbReference type="EC" id="1.2.4.4"/>
    </reaction>
</comment>
<dbReference type="eggNOG" id="COG1071">
    <property type="taxonomic scope" value="Bacteria"/>
</dbReference>
<name>Q7NLM8_GLOVI</name>
<dbReference type="Pfam" id="PF00676">
    <property type="entry name" value="E1_dh"/>
    <property type="match status" value="1"/>
</dbReference>
<dbReference type="GO" id="GO:0009083">
    <property type="term" value="P:branched-chain amino acid catabolic process"/>
    <property type="evidence" value="ECO:0000318"/>
    <property type="project" value="GO_Central"/>
</dbReference>
<dbReference type="PANTHER" id="PTHR43380:SF1">
    <property type="entry name" value="2-OXOISOVALERATE DEHYDROGENASE SUBUNIT ALPHA, MITOCHONDRIAL"/>
    <property type="match status" value="1"/>
</dbReference>
<keyword evidence="2 5" id="KW-0560">Oxidoreductase</keyword>
<evidence type="ECO:0000256" key="1">
    <source>
        <dbReference type="ARBA" id="ARBA00001964"/>
    </source>
</evidence>
<dbReference type="Gene3D" id="3.40.50.970">
    <property type="match status" value="2"/>
</dbReference>
<dbReference type="InterPro" id="IPR005475">
    <property type="entry name" value="Transketolase-like_Pyr-bd"/>
</dbReference>
<dbReference type="GO" id="GO:0003863">
    <property type="term" value="F:branched-chain 2-oxo acid dehydrogenase activity"/>
    <property type="evidence" value="ECO:0007669"/>
    <property type="project" value="UniProtKB-EC"/>
</dbReference>
<comment type="catalytic activity">
    <reaction evidence="4">
        <text>N(6)-[(R)-lipoyl]-L-lysyl-[protein] + 2-oxoglutarate + H(+) = N(6)-[(R)-S(8)-succinyldihydrolipoyl]-L-lysyl-[protein] + CO2</text>
        <dbReference type="Rhea" id="RHEA:12188"/>
        <dbReference type="Rhea" id="RHEA-COMP:10474"/>
        <dbReference type="Rhea" id="RHEA-COMP:20092"/>
        <dbReference type="ChEBI" id="CHEBI:15378"/>
        <dbReference type="ChEBI" id="CHEBI:16526"/>
        <dbReference type="ChEBI" id="CHEBI:16810"/>
        <dbReference type="ChEBI" id="CHEBI:83099"/>
        <dbReference type="ChEBI" id="CHEBI:83120"/>
        <dbReference type="EC" id="1.2.4.2"/>
    </reaction>
</comment>
<feature type="domain" description="Transketolase-like pyrimidine-binding" evidence="6">
    <location>
        <begin position="335"/>
        <end position="481"/>
    </location>
</feature>
<dbReference type="PhylomeDB" id="Q7NLM8"/>
<organism evidence="7 8">
    <name type="scientific">Gloeobacter violaceus (strain ATCC 29082 / PCC 7421)</name>
    <dbReference type="NCBI Taxonomy" id="251221"/>
    <lineage>
        <taxon>Bacteria</taxon>
        <taxon>Bacillati</taxon>
        <taxon>Cyanobacteriota</taxon>
        <taxon>Cyanophyceae</taxon>
        <taxon>Gloeobacterales</taxon>
        <taxon>Gloeobacteraceae</taxon>
        <taxon>Gloeobacter</taxon>
    </lineage>
</organism>
<dbReference type="KEGG" id="gvi:gll1094"/>
<dbReference type="Pfam" id="PF02779">
    <property type="entry name" value="Transket_pyr"/>
    <property type="match status" value="1"/>
</dbReference>
<evidence type="ECO:0000256" key="3">
    <source>
        <dbReference type="ARBA" id="ARBA00023052"/>
    </source>
</evidence>
<reference evidence="7 8" key="2">
    <citation type="journal article" date="2003" name="DNA Res.">
        <title>Complete genome structure of Gloeobacter violaceus PCC 7421, a cyanobacterium that lacks thylakoids (supplement).</title>
        <authorList>
            <person name="Nakamura Y."/>
            <person name="Kaneko T."/>
            <person name="Sato S."/>
            <person name="Mimuro M."/>
            <person name="Miyashita H."/>
            <person name="Tsuchiya T."/>
            <person name="Sasamoto S."/>
            <person name="Watanabe A."/>
            <person name="Kawashima K."/>
            <person name="Kishida Y."/>
            <person name="Kiyokawa C."/>
            <person name="Kohara M."/>
            <person name="Matsumoto M."/>
            <person name="Matsuno A."/>
            <person name="Nakazaki N."/>
            <person name="Shimpo S."/>
            <person name="Takeuchi C."/>
            <person name="Yamada M."/>
            <person name="Tabata S."/>
        </authorList>
    </citation>
    <scope>NUCLEOTIDE SEQUENCE [LARGE SCALE GENOMIC DNA]</scope>
    <source>
        <strain evidence="8">ATCC 29082 / PCC 7421</strain>
    </source>
</reference>
<comment type="function">
    <text evidence="5">The branched-chain alpha-keto dehydrogenase complex catalyzes the overall conversion of alpha-keto acids to acyl-CoA and CO(2). It contains multiple copies of three enzymatic components: branched-chain alpha-keto acid decarboxylase (E1), lipoamide acyltransferase (E2) and lipoamide dehydrogenase (E3).</text>
</comment>
<evidence type="ECO:0000256" key="5">
    <source>
        <dbReference type="RuleBase" id="RU365014"/>
    </source>
</evidence>
<protein>
    <recommendedName>
        <fullName evidence="5">2-oxoisovalerate dehydrogenase subunit alpha</fullName>
        <ecNumber evidence="5">1.2.4.4</ecNumber>
    </recommendedName>
    <alternativeName>
        <fullName evidence="5">Branched-chain alpha-keto acid dehydrogenase E1 component alpha chain</fullName>
    </alternativeName>
</protein>
<dbReference type="HOGENOM" id="CLU_012907_2_1_3"/>
<comment type="similarity">
    <text evidence="5">Belongs to the BCKDHA family.</text>
</comment>
<dbReference type="EMBL" id="BA000045">
    <property type="protein sequence ID" value="BAC89035.1"/>
    <property type="molecule type" value="Genomic_DNA"/>
</dbReference>
<dbReference type="OrthoDB" id="504230at2"/>
<dbReference type="InParanoid" id="Q7NLM8"/>
<comment type="cofactor">
    <cofactor evidence="1 5">
        <name>thiamine diphosphate</name>
        <dbReference type="ChEBI" id="CHEBI:58937"/>
    </cofactor>
</comment>
<gene>
    <name evidence="7" type="ordered locus">gll1094</name>
</gene>
<evidence type="ECO:0000256" key="4">
    <source>
        <dbReference type="ARBA" id="ARBA00051911"/>
    </source>
</evidence>
<dbReference type="AlphaFoldDB" id="Q7NLM8"/>
<keyword evidence="8" id="KW-1185">Reference proteome</keyword>
<dbReference type="InterPro" id="IPR001017">
    <property type="entry name" value="DH_E1"/>
</dbReference>
<evidence type="ECO:0000256" key="2">
    <source>
        <dbReference type="ARBA" id="ARBA00023002"/>
    </source>
</evidence>
<dbReference type="Proteomes" id="UP000000557">
    <property type="component" value="Chromosome"/>
</dbReference>
<evidence type="ECO:0000313" key="7">
    <source>
        <dbReference type="EMBL" id="BAC89035.1"/>
    </source>
</evidence>
<proteinExistence type="inferred from homology"/>